<evidence type="ECO:0000259" key="3">
    <source>
        <dbReference type="Pfam" id="PF22685"/>
    </source>
</evidence>
<geneLocation type="plasmid" evidence="4 5">
    <name>pPR12A201</name>
</geneLocation>
<reference evidence="4 5" key="1">
    <citation type="submission" date="2020-05" db="EMBL/GenBank/DDBJ databases">
        <title>Genome sequences of pea root nodulating Rhizobium spp.</title>
        <authorList>
            <person name="Rahi P."/>
        </authorList>
    </citation>
    <scope>NUCLEOTIDE SEQUENCE [LARGE SCALE GENOMIC DNA]</scope>
    <source>
        <strain evidence="5">JKLM 12A2</strain>
        <plasmid evidence="4 5">pPR12A201</plasmid>
    </source>
</reference>
<dbReference type="Gene3D" id="3.40.50.720">
    <property type="entry name" value="NAD(P)-binding Rossmann-like Domain"/>
    <property type="match status" value="1"/>
</dbReference>
<name>A0ABX6PP92_9HYPH</name>
<dbReference type="PANTHER" id="PTHR43818:SF11">
    <property type="entry name" value="BCDNA.GH03377"/>
    <property type="match status" value="1"/>
</dbReference>
<feature type="domain" description="Gal80p-like C-terminal" evidence="3">
    <location>
        <begin position="133"/>
        <end position="272"/>
    </location>
</feature>
<evidence type="ECO:0000256" key="1">
    <source>
        <dbReference type="ARBA" id="ARBA00023002"/>
    </source>
</evidence>
<dbReference type="InterPro" id="IPR036291">
    <property type="entry name" value="NAD(P)-bd_dom_sf"/>
</dbReference>
<accession>A0ABX6PP92</accession>
<evidence type="ECO:0000259" key="2">
    <source>
        <dbReference type="Pfam" id="PF01408"/>
    </source>
</evidence>
<dbReference type="PANTHER" id="PTHR43818">
    <property type="entry name" value="BCDNA.GH03377"/>
    <property type="match status" value="1"/>
</dbReference>
<sequence>MSRTTVGVGIIGLSSEESWAARAHVPAIRAADGYKIVALSTSNRESASKAAAQYDVPAYFDNADELAQHKDVDLVVVAVRVPHHRELVSAALNAGKQVYCEWPLGNGRADAEAINAINTEVQGFVGLQGRSSPALRYIRDLVRAGHIGEIVSTTLVGSAGAWGDKIEPRLVYGLDYRNGVSMLTVQFGHMIDGLCWCLGEFSELSATLATRFPLVPRTDTGELVEKTIADQIAVSGLLTNGAVASVHYRSGSSSASNFVWEINGTKGDLVVTASHGRLQYSDLKIQHGPGNGGKLVDMFVPSAYRLVNGCAPTDGFYTLAHAYTLMRKDILNGTSHVPRFADAVLRHRLLDAVEIASSTGSRHSYR</sequence>
<dbReference type="InterPro" id="IPR050463">
    <property type="entry name" value="Gfo/Idh/MocA_oxidrdct_glycsds"/>
</dbReference>
<dbReference type="Proteomes" id="UP000305673">
    <property type="component" value="Plasmid pPR12A201"/>
</dbReference>
<dbReference type="InterPro" id="IPR000683">
    <property type="entry name" value="Gfo/Idh/MocA-like_OxRdtase_N"/>
</dbReference>
<protein>
    <submittedName>
        <fullName evidence="4">Gfo/Idh/MocA family oxidoreductase</fullName>
    </submittedName>
</protein>
<organism evidence="4 5">
    <name type="scientific">Rhizobium indicum</name>
    <dbReference type="NCBI Taxonomy" id="2583231"/>
    <lineage>
        <taxon>Bacteria</taxon>
        <taxon>Pseudomonadati</taxon>
        <taxon>Pseudomonadota</taxon>
        <taxon>Alphaproteobacteria</taxon>
        <taxon>Hyphomicrobiales</taxon>
        <taxon>Rhizobiaceae</taxon>
        <taxon>Rhizobium/Agrobacterium group</taxon>
        <taxon>Rhizobium</taxon>
    </lineage>
</organism>
<evidence type="ECO:0000313" key="4">
    <source>
        <dbReference type="EMBL" id="QKK20477.1"/>
    </source>
</evidence>
<dbReference type="Gene3D" id="3.30.360.10">
    <property type="entry name" value="Dihydrodipicolinate Reductase, domain 2"/>
    <property type="match status" value="1"/>
</dbReference>
<dbReference type="SUPFAM" id="SSF51735">
    <property type="entry name" value="NAD(P)-binding Rossmann-fold domains"/>
    <property type="match status" value="1"/>
</dbReference>
<keyword evidence="5" id="KW-1185">Reference proteome</keyword>
<dbReference type="Pfam" id="PF22685">
    <property type="entry name" value="Gal80p_C-like"/>
    <property type="match status" value="1"/>
</dbReference>
<proteinExistence type="predicted"/>
<gene>
    <name evidence="4" type="ORF">FFM53_029295</name>
</gene>
<dbReference type="InterPro" id="IPR055080">
    <property type="entry name" value="Gal80p-like_C"/>
</dbReference>
<feature type="domain" description="Gfo/Idh/MocA-like oxidoreductase N-terminal" evidence="2">
    <location>
        <begin position="7"/>
        <end position="117"/>
    </location>
</feature>
<evidence type="ECO:0000313" key="5">
    <source>
        <dbReference type="Proteomes" id="UP000305673"/>
    </source>
</evidence>
<keyword evidence="4" id="KW-0614">Plasmid</keyword>
<dbReference type="SUPFAM" id="SSF55347">
    <property type="entry name" value="Glyceraldehyde-3-phosphate dehydrogenase-like, C-terminal domain"/>
    <property type="match status" value="1"/>
</dbReference>
<dbReference type="Pfam" id="PF01408">
    <property type="entry name" value="GFO_IDH_MocA"/>
    <property type="match status" value="1"/>
</dbReference>
<keyword evidence="1" id="KW-0560">Oxidoreductase</keyword>
<dbReference type="RefSeq" id="WP_173883679.1">
    <property type="nucleotide sequence ID" value="NZ_CP054022.1"/>
</dbReference>
<dbReference type="EMBL" id="CP054022">
    <property type="protein sequence ID" value="QKK20477.1"/>
    <property type="molecule type" value="Genomic_DNA"/>
</dbReference>